<accession>A0ABM0UAD9</accession>
<dbReference type="RefSeq" id="XP_010438269.1">
    <property type="nucleotide sequence ID" value="XM_010439967.2"/>
</dbReference>
<evidence type="ECO:0000313" key="1">
    <source>
        <dbReference type="Proteomes" id="UP000694864"/>
    </source>
</evidence>
<keyword evidence="1" id="KW-1185">Reference proteome</keyword>
<proteinExistence type="predicted"/>
<dbReference type="Proteomes" id="UP000694864">
    <property type="component" value="Chromosome 11"/>
</dbReference>
<reference evidence="1" key="1">
    <citation type="journal article" date="2014" name="Nat. Commun.">
        <title>The emerging biofuel crop Camelina sativa retains a highly undifferentiated hexaploid genome structure.</title>
        <authorList>
            <person name="Kagale S."/>
            <person name="Koh C."/>
            <person name="Nixon J."/>
            <person name="Bollina V."/>
            <person name="Clarke W.E."/>
            <person name="Tuteja R."/>
            <person name="Spillane C."/>
            <person name="Robinson S.J."/>
            <person name="Links M.G."/>
            <person name="Clarke C."/>
            <person name="Higgins E.E."/>
            <person name="Huebert T."/>
            <person name="Sharpe A.G."/>
            <person name="Parkin I.A."/>
        </authorList>
    </citation>
    <scope>NUCLEOTIDE SEQUENCE [LARGE SCALE GENOMIC DNA]</scope>
    <source>
        <strain evidence="1">cv. DH55</strain>
    </source>
</reference>
<name>A0ABM0UAD9_CAMSA</name>
<dbReference type="GeneID" id="104721889"/>
<evidence type="ECO:0000313" key="2">
    <source>
        <dbReference type="RefSeq" id="XP_010438269.1"/>
    </source>
</evidence>
<sequence length="285" mass="31336">MALATSCHPECKRALNAQEDYDASQSAALVAANLISAARVILKLDTEYTSYSAQFLVDNACPKKEDGQSCELTVKDALAFALKEGLPKEVVWAHLGCMFKPPPSACRIPRVSMKEEVVEAKDLDGAFKLLVHQPVGAKLHVFSPQIDCVGEEVPLFACQIPRVPMKGEVIEATNWDEALELAMQQPVGARLHVFSPEFDRRFGEKGIYDGPSGKGTRYVGLRDVIVVEAARIKGKDVATVQICYKKKTSFVKVAVKSRSLRFNGGDKSQRTSLLVDFCMPRFSIN</sequence>
<reference evidence="2" key="2">
    <citation type="submission" date="2025-08" db="UniProtKB">
        <authorList>
            <consortium name="RefSeq"/>
        </authorList>
    </citation>
    <scope>IDENTIFICATION</scope>
    <source>
        <tissue evidence="2">Leaf</tissue>
    </source>
</reference>
<protein>
    <submittedName>
        <fullName evidence="2">Uncharacterized protein LOC104721889</fullName>
    </submittedName>
</protein>
<organism evidence="1 2">
    <name type="scientific">Camelina sativa</name>
    <name type="common">False flax</name>
    <name type="synonym">Myagrum sativum</name>
    <dbReference type="NCBI Taxonomy" id="90675"/>
    <lineage>
        <taxon>Eukaryota</taxon>
        <taxon>Viridiplantae</taxon>
        <taxon>Streptophyta</taxon>
        <taxon>Embryophyta</taxon>
        <taxon>Tracheophyta</taxon>
        <taxon>Spermatophyta</taxon>
        <taxon>Magnoliopsida</taxon>
        <taxon>eudicotyledons</taxon>
        <taxon>Gunneridae</taxon>
        <taxon>Pentapetalae</taxon>
        <taxon>rosids</taxon>
        <taxon>malvids</taxon>
        <taxon>Brassicales</taxon>
        <taxon>Brassicaceae</taxon>
        <taxon>Camelineae</taxon>
        <taxon>Camelina</taxon>
    </lineage>
</organism>
<gene>
    <name evidence="2" type="primary">LOC104721889</name>
</gene>